<comment type="caution">
    <text evidence="2">The sequence shown here is derived from an EMBL/GenBank/DDBJ whole genome shotgun (WGS) entry which is preliminary data.</text>
</comment>
<name>A0AB35Q771_9ENTR</name>
<dbReference type="Proteomes" id="UP001249822">
    <property type="component" value="Unassembled WGS sequence"/>
</dbReference>
<dbReference type="EMBL" id="JAQSKY010000031">
    <property type="protein sequence ID" value="MDS7902830.1"/>
    <property type="molecule type" value="Genomic_DNA"/>
</dbReference>
<reference evidence="2" key="1">
    <citation type="journal article" date="2023" name="Front. Microbiol.">
        <title>Genomic characterization of carbapenem-resistant Klebsiella oxytoca complex in China: a multi-center study.</title>
        <authorList>
            <person name="Wan W."/>
            <person name="Yang X."/>
            <person name="Yu H."/>
            <person name="Wang M."/>
            <person name="Jia W."/>
            <person name="Huang B."/>
            <person name="Qu F."/>
            <person name="Shan B."/>
            <person name="Tang Y.W."/>
            <person name="Chen L."/>
            <person name="Du H."/>
        </authorList>
    </citation>
    <scope>NUCLEOTIDE SEQUENCE</scope>
    <source>
        <strain evidence="2">HD1688</strain>
    </source>
</reference>
<organism evidence="2 3">
    <name type="scientific">Klebsiella michiganensis</name>
    <dbReference type="NCBI Taxonomy" id="1134687"/>
    <lineage>
        <taxon>Bacteria</taxon>
        <taxon>Pseudomonadati</taxon>
        <taxon>Pseudomonadota</taxon>
        <taxon>Gammaproteobacteria</taxon>
        <taxon>Enterobacterales</taxon>
        <taxon>Enterobacteriaceae</taxon>
        <taxon>Klebsiella/Raoultella group</taxon>
        <taxon>Klebsiella</taxon>
    </lineage>
</organism>
<dbReference type="AlphaFoldDB" id="A0AB35Q771"/>
<gene>
    <name evidence="2" type="ORF">PTQ40_28115</name>
</gene>
<sequence length="157" mass="17235">MNKLFLYDDGSVTSDTLRIMRRKGYSCQPLTEDPDFFWTSISALKNGDVFVLLSHGNERGPLAVRGDEGDDIDLTKFSKDISEKNIKLYLLSCHTGLPPCETILTANGVNFVAPLGLAVFETVGEDMINIHSKEGQTNPGWAGRLSPGRATKSLFLP</sequence>
<evidence type="ECO:0000256" key="1">
    <source>
        <dbReference type="SAM" id="MobiDB-lite"/>
    </source>
</evidence>
<protein>
    <recommendedName>
        <fullName evidence="4">CHAT domain-containing protein</fullName>
    </recommendedName>
</protein>
<dbReference type="RefSeq" id="WP_032693194.1">
    <property type="nucleotide sequence ID" value="NZ_BQUL01000028.1"/>
</dbReference>
<evidence type="ECO:0008006" key="4">
    <source>
        <dbReference type="Google" id="ProtNLM"/>
    </source>
</evidence>
<proteinExistence type="predicted"/>
<reference evidence="2" key="2">
    <citation type="submission" date="2023-01" db="EMBL/GenBank/DDBJ databases">
        <authorList>
            <person name="Du H."/>
            <person name="Wan W."/>
        </authorList>
    </citation>
    <scope>NUCLEOTIDE SEQUENCE</scope>
    <source>
        <strain evidence="2">HD1688</strain>
    </source>
</reference>
<evidence type="ECO:0000313" key="2">
    <source>
        <dbReference type="EMBL" id="MDS7902830.1"/>
    </source>
</evidence>
<accession>A0AB35Q771</accession>
<evidence type="ECO:0000313" key="3">
    <source>
        <dbReference type="Proteomes" id="UP001249822"/>
    </source>
</evidence>
<feature type="region of interest" description="Disordered" evidence="1">
    <location>
        <begin position="138"/>
        <end position="157"/>
    </location>
</feature>